<accession>A0ABD1YJE7</accession>
<dbReference type="Proteomes" id="UP001605036">
    <property type="component" value="Unassembled WGS sequence"/>
</dbReference>
<comment type="caution">
    <text evidence="1">The sequence shown here is derived from an EMBL/GenBank/DDBJ whole genome shotgun (WGS) entry which is preliminary data.</text>
</comment>
<protein>
    <recommendedName>
        <fullName evidence="3">Secreted protein</fullName>
    </recommendedName>
</protein>
<evidence type="ECO:0000313" key="2">
    <source>
        <dbReference type="Proteomes" id="UP001605036"/>
    </source>
</evidence>
<organism evidence="1 2">
    <name type="scientific">Riccia fluitans</name>
    <dbReference type="NCBI Taxonomy" id="41844"/>
    <lineage>
        <taxon>Eukaryota</taxon>
        <taxon>Viridiplantae</taxon>
        <taxon>Streptophyta</taxon>
        <taxon>Embryophyta</taxon>
        <taxon>Marchantiophyta</taxon>
        <taxon>Marchantiopsida</taxon>
        <taxon>Marchantiidae</taxon>
        <taxon>Marchantiales</taxon>
        <taxon>Ricciaceae</taxon>
        <taxon>Riccia</taxon>
    </lineage>
</organism>
<name>A0ABD1YJE7_9MARC</name>
<gene>
    <name evidence="1" type="ORF">R1flu_014273</name>
</gene>
<evidence type="ECO:0008006" key="3">
    <source>
        <dbReference type="Google" id="ProtNLM"/>
    </source>
</evidence>
<dbReference type="AlphaFoldDB" id="A0ABD1YJE7"/>
<evidence type="ECO:0000313" key="1">
    <source>
        <dbReference type="EMBL" id="KAL2629587.1"/>
    </source>
</evidence>
<dbReference type="EMBL" id="JBHFFA010000004">
    <property type="protein sequence ID" value="KAL2629587.1"/>
    <property type="molecule type" value="Genomic_DNA"/>
</dbReference>
<reference evidence="1 2" key="1">
    <citation type="submission" date="2024-09" db="EMBL/GenBank/DDBJ databases">
        <title>Chromosome-scale assembly of Riccia fluitans.</title>
        <authorList>
            <person name="Paukszto L."/>
            <person name="Sawicki J."/>
            <person name="Karawczyk K."/>
            <person name="Piernik-Szablinska J."/>
            <person name="Szczecinska M."/>
            <person name="Mazdziarz M."/>
        </authorList>
    </citation>
    <scope>NUCLEOTIDE SEQUENCE [LARGE SCALE GENOMIC DNA]</scope>
    <source>
        <strain evidence="1">Rf_01</strain>
        <tissue evidence="1">Aerial parts of the thallus</tissue>
    </source>
</reference>
<keyword evidence="2" id="KW-1185">Reference proteome</keyword>
<sequence length="69" mass="7715">MHCLYVLVMNGFCPLGFPSRIWLSSPAGTGEQRAPSALVMDHFRASAAVRDDLSHLLVRSVSFRPSRWI</sequence>
<proteinExistence type="predicted"/>